<keyword evidence="2" id="KW-0472">Membrane</keyword>
<dbReference type="AlphaFoldDB" id="A0A839HT80"/>
<gene>
    <name evidence="3" type="ORF">H4F90_12195</name>
</gene>
<comment type="caution">
    <text evidence="3">The sequence shown here is derived from an EMBL/GenBank/DDBJ whole genome shotgun (WGS) entry which is preliminary data.</text>
</comment>
<name>A0A839HT80_9BURK</name>
<feature type="compositionally biased region" description="Low complexity" evidence="1">
    <location>
        <begin position="133"/>
        <end position="155"/>
    </location>
</feature>
<proteinExistence type="predicted"/>
<dbReference type="RefSeq" id="WP_182664950.1">
    <property type="nucleotide sequence ID" value="NZ_JACIVI010000004.1"/>
</dbReference>
<evidence type="ECO:0000256" key="2">
    <source>
        <dbReference type="SAM" id="Phobius"/>
    </source>
</evidence>
<evidence type="ECO:0000313" key="3">
    <source>
        <dbReference type="EMBL" id="MBB1162740.1"/>
    </source>
</evidence>
<feature type="transmembrane region" description="Helical" evidence="2">
    <location>
        <begin position="28"/>
        <end position="48"/>
    </location>
</feature>
<keyword evidence="2" id="KW-1133">Transmembrane helix</keyword>
<feature type="compositionally biased region" description="Pro residues" evidence="1">
    <location>
        <begin position="156"/>
        <end position="174"/>
    </location>
</feature>
<dbReference type="EMBL" id="JACIVI010000004">
    <property type="protein sequence ID" value="MBB1162740.1"/>
    <property type="molecule type" value="Genomic_DNA"/>
</dbReference>
<evidence type="ECO:0000256" key="1">
    <source>
        <dbReference type="SAM" id="MobiDB-lite"/>
    </source>
</evidence>
<feature type="region of interest" description="Disordered" evidence="1">
    <location>
        <begin position="1"/>
        <end position="24"/>
    </location>
</feature>
<accession>A0A839HT80</accession>
<feature type="compositionally biased region" description="Basic and acidic residues" evidence="1">
    <location>
        <begin position="1"/>
        <end position="16"/>
    </location>
</feature>
<dbReference type="Proteomes" id="UP000586093">
    <property type="component" value="Unassembled WGS sequence"/>
</dbReference>
<reference evidence="3 4" key="1">
    <citation type="submission" date="2020-08" db="EMBL/GenBank/DDBJ databases">
        <title>Aquariorum lacteus gen. nov., sp. nov., a new member of the family Comamonadaceae, isolated from freshwater aquarium.</title>
        <authorList>
            <person name="Chun S.-J."/>
        </authorList>
    </citation>
    <scope>NUCLEOTIDE SEQUENCE [LARGE SCALE GENOMIC DNA]</scope>
    <source>
        <strain evidence="3 4">SJAQ100</strain>
    </source>
</reference>
<protein>
    <submittedName>
        <fullName evidence="3">Uncharacterized protein</fullName>
    </submittedName>
</protein>
<feature type="transmembrane region" description="Helical" evidence="2">
    <location>
        <begin position="205"/>
        <end position="225"/>
    </location>
</feature>
<feature type="region of interest" description="Disordered" evidence="1">
    <location>
        <begin position="125"/>
        <end position="176"/>
    </location>
</feature>
<keyword evidence="2" id="KW-0812">Transmembrane</keyword>
<sequence>MSELSPRAREALDAPRRPPPPRPAPRRFFVVLTALGLIGLLAAAAFALNGLRDHAQLRVSLAEAEARTETLGLALRLAELQRDARPATEALQALGRSVDPLASATLRGTSRQSLERLRPRLQALRPAAPPAPAEAASASPPLAASAEASAPEVEAVPPPPPAPEPPPPPAPEPPRVVQLPSAEAVDALRVALRHERLRVQALPPLAPELLAAAVLALLLILAGLGGRGAAIGREQAERAERAEALQLEAEASALALRHTAHENEQALQRLAPHLQAVAEGHLAHVLPVDGEALAAGFIGQFAETLAELRLSLAQTQESAGRVAQGLARVQAASAQLQSRGEAGVQSLRELQLAFEGMVTALGALGESAPALQALALQWPHTLQALRAQRARQAAAVEPAAALCARSEALALQLEAALDFVQALADWRTEAARLSLNADLQAAQPGGRDPRHPAEDWCRLIDAAEALIQPGLEARAALRAAVAEFQGLARAQLDALDGPESSRLASEAEALDASEALIAALPERLAALAEPEAVSALRASLDRSVEMQATAQADHAQSLLGVQAVLAQAEGLQAALARFRTA</sequence>
<keyword evidence="4" id="KW-1185">Reference proteome</keyword>
<organism evidence="3 4">
    <name type="scientific">Aquariibacter albus</name>
    <dbReference type="NCBI Taxonomy" id="2759899"/>
    <lineage>
        <taxon>Bacteria</taxon>
        <taxon>Pseudomonadati</taxon>
        <taxon>Pseudomonadota</taxon>
        <taxon>Betaproteobacteria</taxon>
        <taxon>Burkholderiales</taxon>
        <taxon>Sphaerotilaceae</taxon>
        <taxon>Aquariibacter</taxon>
    </lineage>
</organism>
<evidence type="ECO:0000313" key="4">
    <source>
        <dbReference type="Proteomes" id="UP000586093"/>
    </source>
</evidence>